<comment type="caution">
    <text evidence="1">The sequence shown here is derived from an EMBL/GenBank/DDBJ whole genome shotgun (WGS) entry which is preliminary data.</text>
</comment>
<gene>
    <name evidence="1" type="ORF">WUBG_05904</name>
</gene>
<evidence type="ECO:0000313" key="1">
    <source>
        <dbReference type="EMBL" id="EJW83187.1"/>
    </source>
</evidence>
<feature type="non-terminal residue" evidence="1">
    <location>
        <position position="67"/>
    </location>
</feature>
<dbReference type="Proteomes" id="UP000004810">
    <property type="component" value="Unassembled WGS sequence"/>
</dbReference>
<dbReference type="AlphaFoldDB" id="J9F161"/>
<dbReference type="EMBL" id="ADBV01002375">
    <property type="protein sequence ID" value="EJW83187.1"/>
    <property type="molecule type" value="Genomic_DNA"/>
</dbReference>
<reference evidence="2" key="1">
    <citation type="submission" date="2012-08" db="EMBL/GenBank/DDBJ databases">
        <title>The Genome Sequence of Wuchereria bancrofti.</title>
        <authorList>
            <person name="Nutman T.B."/>
            <person name="Fink D.L."/>
            <person name="Russ C."/>
            <person name="Young S."/>
            <person name="Zeng Q."/>
            <person name="Koehrsen M."/>
            <person name="Alvarado L."/>
            <person name="Berlin A."/>
            <person name="Chapman S.B."/>
            <person name="Chen Z."/>
            <person name="Freedman E."/>
            <person name="Gellesch M."/>
            <person name="Goldberg J."/>
            <person name="Griggs A."/>
            <person name="Gujja S."/>
            <person name="Heilman E.R."/>
            <person name="Heiman D."/>
            <person name="Hepburn T."/>
            <person name="Howarth C."/>
            <person name="Jen D."/>
            <person name="Larson L."/>
            <person name="Lewis B."/>
            <person name="Mehta T."/>
            <person name="Park D."/>
            <person name="Pearson M."/>
            <person name="Roberts A."/>
            <person name="Saif S."/>
            <person name="Shea T."/>
            <person name="Shenoy N."/>
            <person name="Sisk P."/>
            <person name="Stolte C."/>
            <person name="Sykes S."/>
            <person name="Walk T."/>
            <person name="White J."/>
            <person name="Yandava C."/>
            <person name="Haas B."/>
            <person name="Henn M.R."/>
            <person name="Nusbaum C."/>
            <person name="Birren B."/>
        </authorList>
    </citation>
    <scope>NUCLEOTIDE SEQUENCE [LARGE SCALE GENOMIC DNA]</scope>
    <source>
        <strain evidence="2">NA</strain>
    </source>
</reference>
<evidence type="ECO:0000313" key="2">
    <source>
        <dbReference type="Proteomes" id="UP000004810"/>
    </source>
</evidence>
<organism evidence="1 2">
    <name type="scientific">Wuchereria bancrofti</name>
    <dbReference type="NCBI Taxonomy" id="6293"/>
    <lineage>
        <taxon>Eukaryota</taxon>
        <taxon>Metazoa</taxon>
        <taxon>Ecdysozoa</taxon>
        <taxon>Nematoda</taxon>
        <taxon>Chromadorea</taxon>
        <taxon>Rhabditida</taxon>
        <taxon>Spirurina</taxon>
        <taxon>Spiruromorpha</taxon>
        <taxon>Filarioidea</taxon>
        <taxon>Onchocercidae</taxon>
        <taxon>Wuchereria</taxon>
    </lineage>
</organism>
<sequence length="67" mass="7492">MSKVETDVIVSETQESTAFSAIGEERKESLVVRKAGQDSKAASFPRGMDHLLELLIIHSPTFYHHVH</sequence>
<accession>J9F161</accession>
<protein>
    <submittedName>
        <fullName evidence="1">Uncharacterized protein</fullName>
    </submittedName>
</protein>
<name>J9F161_WUCBA</name>
<proteinExistence type="predicted"/>